<keyword evidence="3" id="KW-1185">Reference proteome</keyword>
<sequence length="104" mass="11990">MNVSKKTVTLSKDQTPVPERSRLESPAKSNFQVFMFGFGTGKFPTKMELSDIKKRQLRQPTMPDGDDEESDRRKKRWWVLIDAFRCGGAYQEKVAMKDVQTTSI</sequence>
<reference evidence="2" key="1">
    <citation type="journal article" date="2023" name="bioRxiv">
        <title>Improved chromosome-level genome assembly for marigold (Tagetes erecta).</title>
        <authorList>
            <person name="Jiang F."/>
            <person name="Yuan L."/>
            <person name="Wang S."/>
            <person name="Wang H."/>
            <person name="Xu D."/>
            <person name="Wang A."/>
            <person name="Fan W."/>
        </authorList>
    </citation>
    <scope>NUCLEOTIDE SEQUENCE</scope>
    <source>
        <strain evidence="2">WSJ</strain>
        <tissue evidence="2">Leaf</tissue>
    </source>
</reference>
<feature type="region of interest" description="Disordered" evidence="1">
    <location>
        <begin position="51"/>
        <end position="73"/>
    </location>
</feature>
<evidence type="ECO:0000256" key="1">
    <source>
        <dbReference type="SAM" id="MobiDB-lite"/>
    </source>
</evidence>
<dbReference type="PANTHER" id="PTHR34130">
    <property type="entry name" value="OS08G0243800 PROTEIN"/>
    <property type="match status" value="1"/>
</dbReference>
<organism evidence="2 3">
    <name type="scientific">Tagetes erecta</name>
    <name type="common">African marigold</name>
    <dbReference type="NCBI Taxonomy" id="13708"/>
    <lineage>
        <taxon>Eukaryota</taxon>
        <taxon>Viridiplantae</taxon>
        <taxon>Streptophyta</taxon>
        <taxon>Embryophyta</taxon>
        <taxon>Tracheophyta</taxon>
        <taxon>Spermatophyta</taxon>
        <taxon>Magnoliopsida</taxon>
        <taxon>eudicotyledons</taxon>
        <taxon>Gunneridae</taxon>
        <taxon>Pentapetalae</taxon>
        <taxon>asterids</taxon>
        <taxon>campanulids</taxon>
        <taxon>Asterales</taxon>
        <taxon>Asteraceae</taxon>
        <taxon>Asteroideae</taxon>
        <taxon>Heliantheae alliance</taxon>
        <taxon>Tageteae</taxon>
        <taxon>Tagetes</taxon>
    </lineage>
</organism>
<evidence type="ECO:0000313" key="2">
    <source>
        <dbReference type="EMBL" id="KAK1421246.1"/>
    </source>
</evidence>
<feature type="compositionally biased region" description="Polar residues" evidence="1">
    <location>
        <begin position="1"/>
        <end position="14"/>
    </location>
</feature>
<evidence type="ECO:0000313" key="3">
    <source>
        <dbReference type="Proteomes" id="UP001229421"/>
    </source>
</evidence>
<dbReference type="EMBL" id="JAUHHV010000006">
    <property type="protein sequence ID" value="KAK1421246.1"/>
    <property type="molecule type" value="Genomic_DNA"/>
</dbReference>
<name>A0AAD8NUI7_TARER</name>
<protein>
    <submittedName>
        <fullName evidence="2">Uncharacterized protein</fullName>
    </submittedName>
</protein>
<proteinExistence type="predicted"/>
<feature type="region of interest" description="Disordered" evidence="1">
    <location>
        <begin position="1"/>
        <end position="24"/>
    </location>
</feature>
<dbReference type="PANTHER" id="PTHR34130:SF5">
    <property type="entry name" value="OS08G0243800 PROTEIN"/>
    <property type="match status" value="1"/>
</dbReference>
<dbReference type="AlphaFoldDB" id="A0AAD8NUI7"/>
<comment type="caution">
    <text evidence="2">The sequence shown here is derived from an EMBL/GenBank/DDBJ whole genome shotgun (WGS) entry which is preliminary data.</text>
</comment>
<dbReference type="Proteomes" id="UP001229421">
    <property type="component" value="Unassembled WGS sequence"/>
</dbReference>
<gene>
    <name evidence="2" type="ORF">QVD17_23435</name>
</gene>
<accession>A0AAD8NUI7</accession>